<dbReference type="InterPro" id="IPR002716">
    <property type="entry name" value="PIN_dom"/>
</dbReference>
<keyword evidence="10" id="KW-1185">Reference proteome</keyword>
<evidence type="ECO:0000259" key="5">
    <source>
        <dbReference type="Pfam" id="PF13470"/>
    </source>
</evidence>
<feature type="domain" description="PIN" evidence="5">
    <location>
        <begin position="5"/>
        <end position="112"/>
    </location>
</feature>
<evidence type="ECO:0000313" key="9">
    <source>
        <dbReference type="Proteomes" id="UP000468928"/>
    </source>
</evidence>
<evidence type="ECO:0000313" key="10">
    <source>
        <dbReference type="Proteomes" id="UP000470876"/>
    </source>
</evidence>
<name>A0A6P1CZG2_9NOCA</name>
<dbReference type="GO" id="GO:0046872">
    <property type="term" value="F:metal ion binding"/>
    <property type="evidence" value="ECO:0007669"/>
    <property type="project" value="UniProtKB-KW"/>
</dbReference>
<dbReference type="EMBL" id="JAAGUZ010000005">
    <property type="protein sequence ID" value="NEW43417.1"/>
    <property type="molecule type" value="Genomic_DNA"/>
</dbReference>
<evidence type="ECO:0000256" key="2">
    <source>
        <dbReference type="ARBA" id="ARBA00022723"/>
    </source>
</evidence>
<keyword evidence="3" id="KW-0378">Hydrolase</keyword>
<dbReference type="Pfam" id="PF13470">
    <property type="entry name" value="PIN_3"/>
    <property type="match status" value="1"/>
</dbReference>
<dbReference type="GO" id="GO:0016787">
    <property type="term" value="F:hydrolase activity"/>
    <property type="evidence" value="ECO:0007669"/>
    <property type="project" value="UniProtKB-KW"/>
</dbReference>
<feature type="domain" description="VapC50 C-terminal" evidence="6">
    <location>
        <begin position="129"/>
        <end position="182"/>
    </location>
</feature>
<keyword evidence="4" id="KW-0460">Magnesium</keyword>
<organism evidence="7 9">
    <name type="scientific">Nocardia cyriacigeorgica</name>
    <dbReference type="NCBI Taxonomy" id="135487"/>
    <lineage>
        <taxon>Bacteria</taxon>
        <taxon>Bacillati</taxon>
        <taxon>Actinomycetota</taxon>
        <taxon>Actinomycetes</taxon>
        <taxon>Mycobacteriales</taxon>
        <taxon>Nocardiaceae</taxon>
        <taxon>Nocardia</taxon>
    </lineage>
</organism>
<dbReference type="Proteomes" id="UP000468928">
    <property type="component" value="Unassembled WGS sequence"/>
</dbReference>
<dbReference type="InterPro" id="IPR058652">
    <property type="entry name" value="VapC50_C"/>
</dbReference>
<reference evidence="9 10" key="1">
    <citation type="submission" date="2020-01" db="EMBL/GenBank/DDBJ databases">
        <title>Genetics and antimicrobial susceptibilities of Nocardia species isolated from the soil; a comparison with species isolated from humans.</title>
        <authorList>
            <person name="Carrasco G."/>
            <person name="Monzon S."/>
            <person name="Sansegundo M."/>
            <person name="Garcia E."/>
            <person name="Garrido N."/>
            <person name="Medina M.J."/>
            <person name="Villalon P."/>
            <person name="Ramirez-Arocha A.C."/>
            <person name="Jimenez P."/>
            <person name="Cuesta I."/>
            <person name="Valdezate S."/>
        </authorList>
    </citation>
    <scope>NUCLEOTIDE SEQUENCE [LARGE SCALE GENOMIC DNA]</scope>
    <source>
        <strain evidence="7 9">CNM20110639</strain>
        <strain evidence="8 10">CNM20110649</strain>
    </source>
</reference>
<dbReference type="Proteomes" id="UP000470876">
    <property type="component" value="Unassembled WGS sequence"/>
</dbReference>
<evidence type="ECO:0000256" key="4">
    <source>
        <dbReference type="ARBA" id="ARBA00022842"/>
    </source>
</evidence>
<proteinExistence type="predicted"/>
<keyword evidence="1" id="KW-0540">Nuclease</keyword>
<evidence type="ECO:0000259" key="6">
    <source>
        <dbReference type="Pfam" id="PF26343"/>
    </source>
</evidence>
<dbReference type="Pfam" id="PF26343">
    <property type="entry name" value="VapC50_C"/>
    <property type="match status" value="1"/>
</dbReference>
<accession>A0A6P1CZG2</accession>
<protein>
    <submittedName>
        <fullName evidence="7">PIN domain-containing protein</fullName>
    </submittedName>
</protein>
<dbReference type="RefSeq" id="WP_163828347.1">
    <property type="nucleotide sequence ID" value="NZ_JAAGUX010000019.1"/>
</dbReference>
<keyword evidence="2" id="KW-0479">Metal-binding</keyword>
<sequence>MACVVVYDANVLYGNTLRDMLIRVARSRLVQAKWSDRILDEALQSLAARRPDIEQAKLDRLRSLMNAAVPDSLVAGYEPLIEGLKLPDSDDRHVLAAAITCHAATIVTWNTADFPAESLDPWHIEARTPDDFLVEQISIDDRRVWACVQQIADSRRNPPETTEDVLDALERAGMVGSVAALRSGRGS</sequence>
<evidence type="ECO:0000256" key="3">
    <source>
        <dbReference type="ARBA" id="ARBA00022801"/>
    </source>
</evidence>
<dbReference type="EMBL" id="JAAGUX010000019">
    <property type="protein sequence ID" value="NEW56563.1"/>
    <property type="molecule type" value="Genomic_DNA"/>
</dbReference>
<dbReference type="GO" id="GO:0004518">
    <property type="term" value="F:nuclease activity"/>
    <property type="evidence" value="ECO:0007669"/>
    <property type="project" value="UniProtKB-KW"/>
</dbReference>
<comment type="caution">
    <text evidence="7">The sequence shown here is derived from an EMBL/GenBank/DDBJ whole genome shotgun (WGS) entry which is preliminary data.</text>
</comment>
<evidence type="ECO:0000313" key="7">
    <source>
        <dbReference type="EMBL" id="NEW43417.1"/>
    </source>
</evidence>
<dbReference type="AlphaFoldDB" id="A0A6P1CZG2"/>
<evidence type="ECO:0000256" key="1">
    <source>
        <dbReference type="ARBA" id="ARBA00022722"/>
    </source>
</evidence>
<gene>
    <name evidence="7" type="ORF">GV789_02950</name>
    <name evidence="8" type="ORF">GV794_12995</name>
</gene>
<evidence type="ECO:0000313" key="8">
    <source>
        <dbReference type="EMBL" id="NEW56563.1"/>
    </source>
</evidence>